<accession>A0A5C6LVT1</accession>
<organism evidence="1 2">
    <name type="scientific">Chitinophaga pinensis</name>
    <dbReference type="NCBI Taxonomy" id="79329"/>
    <lineage>
        <taxon>Bacteria</taxon>
        <taxon>Pseudomonadati</taxon>
        <taxon>Bacteroidota</taxon>
        <taxon>Chitinophagia</taxon>
        <taxon>Chitinophagales</taxon>
        <taxon>Chitinophagaceae</taxon>
        <taxon>Chitinophaga</taxon>
    </lineage>
</organism>
<proteinExistence type="predicted"/>
<gene>
    <name evidence="1" type="ORF">FEF09_10150</name>
</gene>
<comment type="caution">
    <text evidence="1">The sequence shown here is derived from an EMBL/GenBank/DDBJ whole genome shotgun (WGS) entry which is preliminary data.</text>
</comment>
<dbReference type="EMBL" id="VOHS01000007">
    <property type="protein sequence ID" value="TWW00844.1"/>
    <property type="molecule type" value="Genomic_DNA"/>
</dbReference>
<name>A0A5C6LVT1_9BACT</name>
<evidence type="ECO:0000313" key="1">
    <source>
        <dbReference type="EMBL" id="TWW00844.1"/>
    </source>
</evidence>
<dbReference type="Proteomes" id="UP000318815">
    <property type="component" value="Unassembled WGS sequence"/>
</dbReference>
<keyword evidence="2" id="KW-1185">Reference proteome</keyword>
<dbReference type="OrthoDB" id="1100059at2"/>
<reference evidence="1 2" key="1">
    <citation type="submission" date="2019-08" db="EMBL/GenBank/DDBJ databases">
        <title>Whole genome sequencing of chitin degrading bacteria Chitinophaga pinensis YS16.</title>
        <authorList>
            <person name="Singh R.P."/>
            <person name="Manchanda G."/>
            <person name="Maurya I.K."/>
            <person name="Joshi N.K."/>
            <person name="Srivastava A.K."/>
        </authorList>
    </citation>
    <scope>NUCLEOTIDE SEQUENCE [LARGE SCALE GENOMIC DNA]</scope>
    <source>
        <strain evidence="1 2">YS-16</strain>
    </source>
</reference>
<evidence type="ECO:0000313" key="2">
    <source>
        <dbReference type="Proteomes" id="UP000318815"/>
    </source>
</evidence>
<protein>
    <submittedName>
        <fullName evidence="1">Uncharacterized protein</fullName>
    </submittedName>
</protein>
<sequence>MSQKHISVVAKLILGLVFSTLSVATYAQDKYSYVYFNKMTEVTGTEYVIASIYDMGKTFMARDPRLLFINTKNGHTKQVEFPGGGYWHSITQVRIDSLQINRIVLEAQTVDLDHRKGISWTDPTQLVVISPDGEEKVQLTEDSFFVRTWIVNNQTGTVTVTGHYDTNDNGKYDKTDKTRS</sequence>
<dbReference type="RefSeq" id="WP_146305000.1">
    <property type="nucleotide sequence ID" value="NZ_VOHS01000007.1"/>
</dbReference>
<dbReference type="AlphaFoldDB" id="A0A5C6LVT1"/>